<name>A0A0B6WVV3_9BACT</name>
<reference evidence="2 3" key="1">
    <citation type="submission" date="2013-12" db="EMBL/GenBank/DDBJ databases">
        <authorList>
            <person name="Stott M."/>
        </authorList>
    </citation>
    <scope>NUCLEOTIDE SEQUENCE [LARGE SCALE GENOMIC DNA]</scope>
    <source>
        <strain evidence="2 3">K22</strain>
    </source>
</reference>
<dbReference type="EMBL" id="CBXV010000004">
    <property type="protein sequence ID" value="CDM65221.1"/>
    <property type="molecule type" value="Genomic_DNA"/>
</dbReference>
<keyword evidence="3" id="KW-1185">Reference proteome</keyword>
<feature type="transmembrane region" description="Helical" evidence="1">
    <location>
        <begin position="103"/>
        <end position="124"/>
    </location>
</feature>
<reference evidence="2 3" key="2">
    <citation type="submission" date="2015-01" db="EMBL/GenBank/DDBJ databases">
        <title>Complete genome sequence of Pyrinomonas methylaliphatogenes type strain K22T.</title>
        <authorList>
            <person name="Lee K.C.Y."/>
            <person name="Power J.F."/>
            <person name="Dunfield P.F."/>
            <person name="Morgan X.C."/>
            <person name="Huttenhower C."/>
            <person name="Stott M.B."/>
        </authorList>
    </citation>
    <scope>NUCLEOTIDE SEQUENCE [LARGE SCALE GENOMIC DNA]</scope>
    <source>
        <strain evidence="2 3">K22</strain>
    </source>
</reference>
<evidence type="ECO:0000313" key="2">
    <source>
        <dbReference type="EMBL" id="CDM65221.1"/>
    </source>
</evidence>
<feature type="transmembrane region" description="Helical" evidence="1">
    <location>
        <begin position="417"/>
        <end position="435"/>
    </location>
</feature>
<feature type="transmembrane region" description="Helical" evidence="1">
    <location>
        <begin position="362"/>
        <end position="381"/>
    </location>
</feature>
<keyword evidence="1" id="KW-1133">Transmembrane helix</keyword>
<organism evidence="2 3">
    <name type="scientific">Pyrinomonas methylaliphatogenes</name>
    <dbReference type="NCBI Taxonomy" id="454194"/>
    <lineage>
        <taxon>Bacteria</taxon>
        <taxon>Pseudomonadati</taxon>
        <taxon>Acidobacteriota</taxon>
        <taxon>Blastocatellia</taxon>
        <taxon>Blastocatellales</taxon>
        <taxon>Pyrinomonadaceae</taxon>
        <taxon>Pyrinomonas</taxon>
    </lineage>
</organism>
<dbReference type="AlphaFoldDB" id="A0A0B6WVV3"/>
<accession>A0A0B6WVV3</accession>
<feature type="transmembrane region" description="Helical" evidence="1">
    <location>
        <begin position="442"/>
        <end position="462"/>
    </location>
</feature>
<protein>
    <recommendedName>
        <fullName evidence="4">Glycosyltransferase RgtA/B/C/D-like domain-containing protein</fullName>
    </recommendedName>
</protein>
<feature type="transmembrane region" description="Helical" evidence="1">
    <location>
        <begin position="233"/>
        <end position="253"/>
    </location>
</feature>
<dbReference type="STRING" id="454194.PYK22_01219"/>
<keyword evidence="1" id="KW-0472">Membrane</keyword>
<sequence>MVEVLSANACDMRSNAKTTRVVGARQLATFRLICWAITLWLGGWQAWSGRYAMGSDGISYLDIGDAFWKGDWGAIINGYWSPFYPCLIGGAVRLISPSPRAEFPLVHLVNFVIFCVALAAFDLLLRELSAWRQWEGNDTWPPALWMMLGYVLFLWTTLDLIDLKIVSPDLCVAVFVYLAVGLLLRLARGEASLRNRLLLGATLGFGYLAKTALLPLGLALLAVYAARCSAKCALVAAGAFALVACPFILALSFSKGAITFGESGRLNYAWYVNGVTYRHWQGETAGPARHPTRKVMEELPVYEFGHPVGGTYPLWYDPSYWYDGVRLEFDPARQTKRLFTSLKFFYGAFLNLHVKQLAESGALPRLISPALFALIFCFSIGRWRAVLTGAARAWPLFAPAVAASLMYALVYVETRHIAPFAALFFLGALGSVPVAGRSRERAAKVVVPVIAAAFVFTLIVSFSRAEAATPDWRVAEKLRQMGLPPKAKVASLKYANPAHTGWARLARARIVAEIYSGAFRADENDFWRADEAVKKRALCAFAAAGAVAVISHGMPPESYPAEWRPVGETGYFIRFLSGSEQRCVERSKG</sequence>
<evidence type="ECO:0000313" key="3">
    <source>
        <dbReference type="Proteomes" id="UP000031518"/>
    </source>
</evidence>
<feature type="transmembrane region" description="Helical" evidence="1">
    <location>
        <begin position="393"/>
        <end position="411"/>
    </location>
</feature>
<feature type="transmembrane region" description="Helical" evidence="1">
    <location>
        <begin position="207"/>
        <end position="226"/>
    </location>
</feature>
<evidence type="ECO:0000256" key="1">
    <source>
        <dbReference type="SAM" id="Phobius"/>
    </source>
</evidence>
<feature type="transmembrane region" description="Helical" evidence="1">
    <location>
        <begin position="170"/>
        <end position="187"/>
    </location>
</feature>
<evidence type="ECO:0008006" key="4">
    <source>
        <dbReference type="Google" id="ProtNLM"/>
    </source>
</evidence>
<feature type="transmembrane region" description="Helical" evidence="1">
    <location>
        <begin position="144"/>
        <end position="163"/>
    </location>
</feature>
<keyword evidence="1" id="KW-0812">Transmembrane</keyword>
<proteinExistence type="predicted"/>
<dbReference type="Proteomes" id="UP000031518">
    <property type="component" value="Unassembled WGS sequence"/>
</dbReference>
<gene>
    <name evidence="2" type="ORF">PYK22_01219</name>
</gene>